<protein>
    <submittedName>
        <fullName evidence="2">Uncharacterized protein</fullName>
    </submittedName>
</protein>
<proteinExistence type="predicted"/>
<feature type="compositionally biased region" description="Basic and acidic residues" evidence="1">
    <location>
        <begin position="169"/>
        <end position="178"/>
    </location>
</feature>
<sequence length="209" mass="22221">MGAADRSAAPRRSPQPGGCRSICSPQTICSAWGLQIDLQPPDHILSLGAAERSAAPDHILSLGAAERSAAPDDLLSLGAADRSAAPRPYPQPGGCRAFCSPQTISWGCRSICSPQTICSAWGLQIDLQPPDHILSLGAADRSAAPRSSPQPGGCRSICSPYAPQPSHLRRVESRDSTEGKYMTYPASSRATRRRVSRRLVQPHGLYKSI</sequence>
<gene>
    <name evidence="2" type="ORF">PGTUg99_000952</name>
</gene>
<reference evidence="2 3" key="1">
    <citation type="submission" date="2019-05" db="EMBL/GenBank/DDBJ databases">
        <title>Emergence of the Ug99 lineage of the wheat stem rust pathogen through somatic hybridization.</title>
        <authorList>
            <person name="Li F."/>
            <person name="Upadhyaya N.M."/>
            <person name="Sperschneider J."/>
            <person name="Matny O."/>
            <person name="Nguyen-Phuc H."/>
            <person name="Mago R."/>
            <person name="Raley C."/>
            <person name="Miller M.E."/>
            <person name="Silverstein K.A.T."/>
            <person name="Henningsen E."/>
            <person name="Hirsch C.D."/>
            <person name="Visser B."/>
            <person name="Pretorius Z.A."/>
            <person name="Steffenson B.J."/>
            <person name="Schwessinger B."/>
            <person name="Dodds P.N."/>
            <person name="Figueroa M."/>
        </authorList>
    </citation>
    <scope>NUCLEOTIDE SEQUENCE [LARGE SCALE GENOMIC DNA]</scope>
    <source>
        <strain evidence="2 3">Ug99</strain>
    </source>
</reference>
<evidence type="ECO:0000313" key="2">
    <source>
        <dbReference type="EMBL" id="KAA1127553.1"/>
    </source>
</evidence>
<evidence type="ECO:0000313" key="3">
    <source>
        <dbReference type="Proteomes" id="UP000325313"/>
    </source>
</evidence>
<accession>A0A5B0RRS0</accession>
<comment type="caution">
    <text evidence="2">The sequence shown here is derived from an EMBL/GenBank/DDBJ whole genome shotgun (WGS) entry which is preliminary data.</text>
</comment>
<dbReference type="Proteomes" id="UP000325313">
    <property type="component" value="Unassembled WGS sequence"/>
</dbReference>
<evidence type="ECO:0000256" key="1">
    <source>
        <dbReference type="SAM" id="MobiDB-lite"/>
    </source>
</evidence>
<organism evidence="2 3">
    <name type="scientific">Puccinia graminis f. sp. tritici</name>
    <dbReference type="NCBI Taxonomy" id="56615"/>
    <lineage>
        <taxon>Eukaryota</taxon>
        <taxon>Fungi</taxon>
        <taxon>Dikarya</taxon>
        <taxon>Basidiomycota</taxon>
        <taxon>Pucciniomycotina</taxon>
        <taxon>Pucciniomycetes</taxon>
        <taxon>Pucciniales</taxon>
        <taxon>Pucciniaceae</taxon>
        <taxon>Puccinia</taxon>
    </lineage>
</organism>
<name>A0A5B0RRS0_PUCGR</name>
<dbReference type="AlphaFoldDB" id="A0A5B0RRS0"/>
<dbReference type="EMBL" id="VDEP01000167">
    <property type="protein sequence ID" value="KAA1127553.1"/>
    <property type="molecule type" value="Genomic_DNA"/>
</dbReference>
<feature type="region of interest" description="Disordered" evidence="1">
    <location>
        <begin position="165"/>
        <end position="195"/>
    </location>
</feature>